<feature type="transmembrane region" description="Helical" evidence="1">
    <location>
        <begin position="33"/>
        <end position="57"/>
    </location>
</feature>
<dbReference type="EMBL" id="FPJE01000003">
    <property type="protein sequence ID" value="SFW26101.1"/>
    <property type="molecule type" value="Genomic_DNA"/>
</dbReference>
<gene>
    <name evidence="2" type="ORF">SAMN02927921_00794</name>
</gene>
<name>A0A1K1MSX1_9FLAO</name>
<feature type="transmembrane region" description="Helical" evidence="1">
    <location>
        <begin position="90"/>
        <end position="109"/>
    </location>
</feature>
<feature type="transmembrane region" description="Helical" evidence="1">
    <location>
        <begin position="63"/>
        <end position="83"/>
    </location>
</feature>
<dbReference type="STRING" id="1150368.SAMN02927921_00794"/>
<reference evidence="2 3" key="1">
    <citation type="submission" date="2016-11" db="EMBL/GenBank/DDBJ databases">
        <authorList>
            <person name="Jaros S."/>
            <person name="Januszkiewicz K."/>
            <person name="Wedrychowicz H."/>
        </authorList>
    </citation>
    <scope>NUCLEOTIDE SEQUENCE [LARGE SCALE GENOMIC DNA]</scope>
    <source>
        <strain evidence="2 3">CGMCC 1.12145</strain>
    </source>
</reference>
<keyword evidence="3" id="KW-1185">Reference proteome</keyword>
<evidence type="ECO:0000313" key="3">
    <source>
        <dbReference type="Proteomes" id="UP000182248"/>
    </source>
</evidence>
<sequence length="152" mass="17190">MEALAVLILTFVISILLCRIKKVRMPIPYSGRLAMACMLVLTGTGHFLFTEGMMLMLPEYIPARKAIVLFTGIFEFAAALMLLIPKYRVVTGWVLIVFFVLALPCNIYAAIHNADLHTATYDGAGLPYLWFRIPLQLFFIAWVCLFILKKNT</sequence>
<dbReference type="AlphaFoldDB" id="A0A1K1MSX1"/>
<proteinExistence type="predicted"/>
<evidence type="ECO:0000256" key="1">
    <source>
        <dbReference type="SAM" id="Phobius"/>
    </source>
</evidence>
<dbReference type="Proteomes" id="UP000182248">
    <property type="component" value="Unassembled WGS sequence"/>
</dbReference>
<organism evidence="2 3">
    <name type="scientific">Sinomicrobium oceani</name>
    <dbReference type="NCBI Taxonomy" id="1150368"/>
    <lineage>
        <taxon>Bacteria</taxon>
        <taxon>Pseudomonadati</taxon>
        <taxon>Bacteroidota</taxon>
        <taxon>Flavobacteriia</taxon>
        <taxon>Flavobacteriales</taxon>
        <taxon>Flavobacteriaceae</taxon>
        <taxon>Sinomicrobium</taxon>
    </lineage>
</organism>
<keyword evidence="1" id="KW-0812">Transmembrane</keyword>
<dbReference type="OrthoDB" id="673526at2"/>
<dbReference type="PANTHER" id="PTHR36974:SF1">
    <property type="entry name" value="DOXX FAMILY MEMBRANE PROTEIN"/>
    <property type="match status" value="1"/>
</dbReference>
<keyword evidence="1" id="KW-0472">Membrane</keyword>
<accession>A0A1K1MSX1</accession>
<evidence type="ECO:0000313" key="2">
    <source>
        <dbReference type="EMBL" id="SFW26101.1"/>
    </source>
</evidence>
<dbReference type="PANTHER" id="PTHR36974">
    <property type="entry name" value="MEMBRANE PROTEIN-RELATED"/>
    <property type="match status" value="1"/>
</dbReference>
<feature type="transmembrane region" description="Helical" evidence="1">
    <location>
        <begin position="129"/>
        <end position="148"/>
    </location>
</feature>
<feature type="transmembrane region" description="Helical" evidence="1">
    <location>
        <begin position="6"/>
        <end position="21"/>
    </location>
</feature>
<keyword evidence="1" id="KW-1133">Transmembrane helix</keyword>
<protein>
    <submittedName>
        <fullName evidence="2">Uncharacterized membrane protein</fullName>
    </submittedName>
</protein>